<evidence type="ECO:0000313" key="1">
    <source>
        <dbReference type="EMBL" id="MFC3932549.1"/>
    </source>
</evidence>
<proteinExistence type="predicted"/>
<dbReference type="RefSeq" id="WP_380432039.1">
    <property type="nucleotide sequence ID" value="NZ_JBHSAC010000059.1"/>
</dbReference>
<evidence type="ECO:0000313" key="2">
    <source>
        <dbReference type="Proteomes" id="UP001595901"/>
    </source>
</evidence>
<dbReference type="EMBL" id="JBHSAC010000059">
    <property type="protein sequence ID" value="MFC3932549.1"/>
    <property type="molecule type" value="Genomic_DNA"/>
</dbReference>
<name>A0ABV8D2J3_9STRE</name>
<gene>
    <name evidence="1" type="ORF">ACFOSE_07225</name>
</gene>
<dbReference type="Proteomes" id="UP001595901">
    <property type="component" value="Unassembled WGS sequence"/>
</dbReference>
<protein>
    <recommendedName>
        <fullName evidence="3">Phage protein</fullName>
    </recommendedName>
</protein>
<sequence>MACEIKLRFVDGEVIKFGASYDKNYHKISQGGIVRKLTNNKQQYLKQHKGTTTNKVQVIYSNNEKEER</sequence>
<accession>A0ABV8D2J3</accession>
<keyword evidence="2" id="KW-1185">Reference proteome</keyword>
<organism evidence="1 2">
    <name type="scientific">Streptococcus dentapri</name>
    <dbReference type="NCBI Taxonomy" id="573564"/>
    <lineage>
        <taxon>Bacteria</taxon>
        <taxon>Bacillati</taxon>
        <taxon>Bacillota</taxon>
        <taxon>Bacilli</taxon>
        <taxon>Lactobacillales</taxon>
        <taxon>Streptococcaceae</taxon>
        <taxon>Streptococcus</taxon>
    </lineage>
</organism>
<comment type="caution">
    <text evidence="1">The sequence shown here is derived from an EMBL/GenBank/DDBJ whole genome shotgun (WGS) entry which is preliminary data.</text>
</comment>
<reference evidence="2" key="1">
    <citation type="journal article" date="2019" name="Int. J. Syst. Evol. Microbiol.">
        <title>The Global Catalogue of Microorganisms (GCM) 10K type strain sequencing project: providing services to taxonomists for standard genome sequencing and annotation.</title>
        <authorList>
            <consortium name="The Broad Institute Genomics Platform"/>
            <consortium name="The Broad Institute Genome Sequencing Center for Infectious Disease"/>
            <person name="Wu L."/>
            <person name="Ma J."/>
        </authorList>
    </citation>
    <scope>NUCLEOTIDE SEQUENCE [LARGE SCALE GENOMIC DNA]</scope>
    <source>
        <strain evidence="2">CCUG 58728</strain>
    </source>
</reference>
<evidence type="ECO:0008006" key="3">
    <source>
        <dbReference type="Google" id="ProtNLM"/>
    </source>
</evidence>